<comment type="similarity">
    <text evidence="2">Belongs to the aldo/keto reductase family. Aldo/keto reductase 2 subfamily.</text>
</comment>
<proteinExistence type="inferred from homology"/>
<dbReference type="Gene3D" id="3.20.20.100">
    <property type="entry name" value="NADP-dependent oxidoreductase domain"/>
    <property type="match status" value="1"/>
</dbReference>
<feature type="domain" description="ZSWIM3 N-terminal" evidence="4">
    <location>
        <begin position="5"/>
        <end position="111"/>
    </location>
</feature>
<dbReference type="PANTHER" id="PTHR43364:SF4">
    <property type="entry name" value="NAD(P)-LINKED OXIDOREDUCTASE SUPERFAMILY PROTEIN"/>
    <property type="match status" value="1"/>
</dbReference>
<keyword evidence="5" id="KW-1185">Reference proteome</keyword>
<dbReference type="SUPFAM" id="SSF51430">
    <property type="entry name" value="NAD(P)-linked oxidoreductase"/>
    <property type="match status" value="1"/>
</dbReference>
<name>A0ABM0KA84_APLCA</name>
<dbReference type="RefSeq" id="XP_005112668.1">
    <property type="nucleotide sequence ID" value="XM_005112611.3"/>
</dbReference>
<dbReference type="CDD" id="cd19081">
    <property type="entry name" value="AKR_AKR9C1"/>
    <property type="match status" value="1"/>
</dbReference>
<dbReference type="PANTHER" id="PTHR43364">
    <property type="entry name" value="NADH-SPECIFIC METHYLGLYOXAL REDUCTASE-RELATED"/>
    <property type="match status" value="1"/>
</dbReference>
<dbReference type="InterPro" id="IPR050523">
    <property type="entry name" value="AKR_Detox_Biosynth"/>
</dbReference>
<sequence>MNTLMEPGQKFDSFQSFEAALKTFERERNVLFVRKSSKQIAVHHPEALRLRYEYIRYECKQGRHRGTESTGKRPHRNTLKSNCPVFMRVKKYEQDGTFGLRISTANHNHDHQPVLIAAAGRFRKDTTPSQPRRIMSAVPAEKRVVYPFLGRSGIRVSNLCLGTMTFGDSHLGLPGQCTEADAFQIMDRFSQWGGNFIDTANIYGKGNSEMIVGKWLSKQPRDKYVLATKVFFDMGCENNVNNRGLSRRHMTDSLERSLERLRTNYIDLYQPHMWDDGTPPEEILRTLDDLVRCGKIRYAGMNNVSGWQMQKLVDTSKALGLNPLMSLQQQYNLACRESEYEAFQVCKTEGIAVLPWSPLKGGLFSGKITRHSRPTEGRLGWVAEREDKRHSQVAPAYSYLDDTIFNTLDVVERIAHRHGRSMPQVALRWLLQKDVVTSVIIGARTLQQLDDNMGAASGWTLSREEMQQLDATSQRPVPYPYEMLFRLNKERFNKSVMDYHVQSQG</sequence>
<dbReference type="InterPro" id="IPR020471">
    <property type="entry name" value="AKR"/>
</dbReference>
<evidence type="ECO:0000259" key="4">
    <source>
        <dbReference type="Pfam" id="PF21599"/>
    </source>
</evidence>
<accession>A0ABM0KA84</accession>
<dbReference type="GeneID" id="101858682"/>
<protein>
    <submittedName>
        <fullName evidence="6">1-deoxyxylulose-5-phosphate synthase YajO isoform X1</fullName>
    </submittedName>
</protein>
<dbReference type="InterPro" id="IPR023210">
    <property type="entry name" value="NADP_OxRdtase_dom"/>
</dbReference>
<evidence type="ECO:0000256" key="1">
    <source>
        <dbReference type="ARBA" id="ARBA00023002"/>
    </source>
</evidence>
<keyword evidence="1" id="KW-0560">Oxidoreductase</keyword>
<evidence type="ECO:0000313" key="6">
    <source>
        <dbReference type="RefSeq" id="XP_005112668.1"/>
    </source>
</evidence>
<evidence type="ECO:0000259" key="3">
    <source>
        <dbReference type="Pfam" id="PF00248"/>
    </source>
</evidence>
<dbReference type="PRINTS" id="PR00069">
    <property type="entry name" value="ALDKETRDTASE"/>
</dbReference>
<dbReference type="InterPro" id="IPR036812">
    <property type="entry name" value="NAD(P)_OxRdtase_dom_sf"/>
</dbReference>
<dbReference type="Pfam" id="PF00248">
    <property type="entry name" value="Aldo_ket_red"/>
    <property type="match status" value="1"/>
</dbReference>
<reference evidence="6" key="1">
    <citation type="submission" date="2025-08" db="UniProtKB">
        <authorList>
            <consortium name="RefSeq"/>
        </authorList>
    </citation>
    <scope>IDENTIFICATION</scope>
</reference>
<dbReference type="InterPro" id="IPR048325">
    <property type="entry name" value="ZSWIM3_N"/>
</dbReference>
<dbReference type="Pfam" id="PF21599">
    <property type="entry name" value="ZSWIM3_N"/>
    <property type="match status" value="1"/>
</dbReference>
<evidence type="ECO:0000313" key="5">
    <source>
        <dbReference type="Proteomes" id="UP000694888"/>
    </source>
</evidence>
<evidence type="ECO:0000256" key="2">
    <source>
        <dbReference type="ARBA" id="ARBA00038157"/>
    </source>
</evidence>
<gene>
    <name evidence="6" type="primary">LOC101858682</name>
</gene>
<organism evidence="5 6">
    <name type="scientific">Aplysia californica</name>
    <name type="common">California sea hare</name>
    <dbReference type="NCBI Taxonomy" id="6500"/>
    <lineage>
        <taxon>Eukaryota</taxon>
        <taxon>Metazoa</taxon>
        <taxon>Spiralia</taxon>
        <taxon>Lophotrochozoa</taxon>
        <taxon>Mollusca</taxon>
        <taxon>Gastropoda</taxon>
        <taxon>Heterobranchia</taxon>
        <taxon>Euthyneura</taxon>
        <taxon>Tectipleura</taxon>
        <taxon>Aplysiida</taxon>
        <taxon>Aplysioidea</taxon>
        <taxon>Aplysiidae</taxon>
        <taxon>Aplysia</taxon>
    </lineage>
</organism>
<dbReference type="Proteomes" id="UP000694888">
    <property type="component" value="Unplaced"/>
</dbReference>
<feature type="domain" description="NADP-dependent oxidoreductase" evidence="3">
    <location>
        <begin position="159"/>
        <end position="472"/>
    </location>
</feature>